<evidence type="ECO:0000256" key="4">
    <source>
        <dbReference type="ARBA" id="ARBA00023136"/>
    </source>
</evidence>
<keyword evidence="4 5" id="KW-0472">Membrane</keyword>
<comment type="subcellular location">
    <subcellularLocation>
        <location evidence="1">Membrane</location>
        <topology evidence="1">Multi-pass membrane protein</topology>
    </subcellularLocation>
</comment>
<evidence type="ECO:0000256" key="1">
    <source>
        <dbReference type="ARBA" id="ARBA00004141"/>
    </source>
</evidence>
<gene>
    <name evidence="7" type="ORF">AMPC_13000</name>
</gene>
<dbReference type="InterPro" id="IPR007016">
    <property type="entry name" value="O-antigen_ligase-rel_domated"/>
</dbReference>
<dbReference type="PANTHER" id="PTHR37422:SF13">
    <property type="entry name" value="LIPOPOLYSACCHARIDE BIOSYNTHESIS PROTEIN PA4999-RELATED"/>
    <property type="match status" value="1"/>
</dbReference>
<organism evidence="7 8">
    <name type="scientific">Anaeromyxobacter paludicola</name>
    <dbReference type="NCBI Taxonomy" id="2918171"/>
    <lineage>
        <taxon>Bacteria</taxon>
        <taxon>Pseudomonadati</taxon>
        <taxon>Myxococcota</taxon>
        <taxon>Myxococcia</taxon>
        <taxon>Myxococcales</taxon>
        <taxon>Cystobacterineae</taxon>
        <taxon>Anaeromyxobacteraceae</taxon>
        <taxon>Anaeromyxobacter</taxon>
    </lineage>
</organism>
<dbReference type="InterPro" id="IPR051533">
    <property type="entry name" value="WaaL-like"/>
</dbReference>
<sequence length="431" mass="44858">MAMAQVGAAGLGWAAPRDGGAAARAAARWGALAQAGALLFVAQLYASPAYWFPTVEVLRLGLAATLLGGGAVLARRLVSGERLRLGGPAALLLFGYAAIAWLSVLWSIDPAASRAAGLEIAKLLVVYVAVLNALDTPARIRTFLAVGAVASLAPAVGGVRTWLAGDHLVEGTRTHWAGIYADPNRLAMGLVVALPFAIAAFGATRRRWLRALLGAAVAAQLAAIVLTGSRSGIVAAALALGLTLLRGRLSSVLKGMVVTAGLVAAVLAFAPRTFWERSSTFSDLSADASVEGRENAWKVLGSIVDQRPLNGVGAGGFIHAWDRYAPLSAGGHHLVAHNIFMEILGELGVFALLAFFGWVGVVLWRTWRAGADPVLGREARAVFAALAGYLLCELVNGYSYSYSLYFLFAVGLATSRLAALHGRMAAAERAA</sequence>
<feature type="domain" description="O-antigen ligase-related" evidence="6">
    <location>
        <begin position="216"/>
        <end position="356"/>
    </location>
</feature>
<dbReference type="PANTHER" id="PTHR37422">
    <property type="entry name" value="TEICHURONIC ACID BIOSYNTHESIS PROTEIN TUAE"/>
    <property type="match status" value="1"/>
</dbReference>
<evidence type="ECO:0000256" key="2">
    <source>
        <dbReference type="ARBA" id="ARBA00022692"/>
    </source>
</evidence>
<feature type="transmembrane region" description="Helical" evidence="5">
    <location>
        <begin position="114"/>
        <end position="134"/>
    </location>
</feature>
<feature type="transmembrane region" description="Helical" evidence="5">
    <location>
        <begin position="90"/>
        <end position="108"/>
    </location>
</feature>
<evidence type="ECO:0000256" key="5">
    <source>
        <dbReference type="SAM" id="Phobius"/>
    </source>
</evidence>
<feature type="transmembrane region" description="Helical" evidence="5">
    <location>
        <begin position="208"/>
        <end position="226"/>
    </location>
</feature>
<feature type="transmembrane region" description="Helical" evidence="5">
    <location>
        <begin position="183"/>
        <end position="201"/>
    </location>
</feature>
<reference evidence="8" key="1">
    <citation type="journal article" date="2022" name="Int. J. Syst. Evol. Microbiol.">
        <title>Anaeromyxobacter oryzae sp. nov., Anaeromyxobacter diazotrophicus sp. nov. and Anaeromyxobacter paludicola sp. nov., isolated from paddy soils.</title>
        <authorList>
            <person name="Itoh H."/>
            <person name="Xu Z."/>
            <person name="Mise K."/>
            <person name="Masuda Y."/>
            <person name="Ushijima N."/>
            <person name="Hayakawa C."/>
            <person name="Shiratori Y."/>
            <person name="Senoo K."/>
        </authorList>
    </citation>
    <scope>NUCLEOTIDE SEQUENCE [LARGE SCALE GENOMIC DNA]</scope>
    <source>
        <strain evidence="8">Red630</strain>
    </source>
</reference>
<evidence type="ECO:0000256" key="3">
    <source>
        <dbReference type="ARBA" id="ARBA00022989"/>
    </source>
</evidence>
<keyword evidence="8" id="KW-1185">Reference proteome</keyword>
<feature type="transmembrane region" description="Helical" evidence="5">
    <location>
        <begin position="256"/>
        <end position="275"/>
    </location>
</feature>
<accession>A0ABM7X8L3</accession>
<dbReference type="Proteomes" id="UP001162734">
    <property type="component" value="Chromosome"/>
</dbReference>
<dbReference type="Pfam" id="PF04932">
    <property type="entry name" value="Wzy_C"/>
    <property type="match status" value="1"/>
</dbReference>
<name>A0ABM7X8L3_9BACT</name>
<feature type="transmembrane region" description="Helical" evidence="5">
    <location>
        <begin position="57"/>
        <end position="78"/>
    </location>
</feature>
<proteinExistence type="predicted"/>
<feature type="transmembrane region" description="Helical" evidence="5">
    <location>
        <begin position="143"/>
        <end position="163"/>
    </location>
</feature>
<keyword evidence="2 5" id="KW-0812">Transmembrane</keyword>
<evidence type="ECO:0000259" key="6">
    <source>
        <dbReference type="Pfam" id="PF04932"/>
    </source>
</evidence>
<feature type="transmembrane region" description="Helical" evidence="5">
    <location>
        <begin position="402"/>
        <end position="419"/>
    </location>
</feature>
<keyword evidence="3 5" id="KW-1133">Transmembrane helix</keyword>
<dbReference type="EMBL" id="AP025592">
    <property type="protein sequence ID" value="BDG08187.1"/>
    <property type="molecule type" value="Genomic_DNA"/>
</dbReference>
<feature type="transmembrane region" description="Helical" evidence="5">
    <location>
        <begin position="347"/>
        <end position="367"/>
    </location>
</feature>
<protein>
    <recommendedName>
        <fullName evidence="6">O-antigen ligase-related domain-containing protein</fullName>
    </recommendedName>
</protein>
<evidence type="ECO:0000313" key="8">
    <source>
        <dbReference type="Proteomes" id="UP001162734"/>
    </source>
</evidence>
<evidence type="ECO:0000313" key="7">
    <source>
        <dbReference type="EMBL" id="BDG08187.1"/>
    </source>
</evidence>